<sequence length="252" mass="27326">MDLTHTSSTTVMAAFERQRRVISAVMLRNVRTRFFGHGLGYIVAVGWPISHILLLIAIFSITGRAAPYGESVILFIATGTVPFMVFSYLSRFMMVNLVSTRPLLSLPGVRMLDVLIAGAILEILSSAFVIIFMIILGITFDVPILPQDITTAFCALGASILLGCGMGVINSVIVAAVPMWMTGYSLLIIGVWASSGVVFVADTIPEPYRSMLAYNPALQTVEWMRSAYYTGYGQLVLDKPYTIAVGLVSLVG</sequence>
<dbReference type="Proteomes" id="UP001595190">
    <property type="component" value="Unassembled WGS sequence"/>
</dbReference>
<keyword evidence="1" id="KW-1133">Transmembrane helix</keyword>
<feature type="transmembrane region" description="Helical" evidence="1">
    <location>
        <begin position="39"/>
        <end position="60"/>
    </location>
</feature>
<dbReference type="EMBL" id="JBHGPK010000017">
    <property type="protein sequence ID" value="MFC2253191.1"/>
    <property type="molecule type" value="Genomic_DNA"/>
</dbReference>
<evidence type="ECO:0000313" key="2">
    <source>
        <dbReference type="EMBL" id="MFC2253191.1"/>
    </source>
</evidence>
<gene>
    <name evidence="2" type="ORF">ACETRX_26360</name>
</gene>
<feature type="transmembrane region" description="Helical" evidence="1">
    <location>
        <begin position="152"/>
        <end position="177"/>
    </location>
</feature>
<keyword evidence="1" id="KW-0812">Transmembrane</keyword>
<feature type="transmembrane region" description="Helical" evidence="1">
    <location>
        <begin position="183"/>
        <end position="201"/>
    </location>
</feature>
<reference evidence="2 3" key="1">
    <citation type="submission" date="2024-09" db="EMBL/GenBank/DDBJ databases">
        <title>Description of Labrys sedimenti sp. nov., isolated from a diclofenac-degrading enrichment culture, and genome-based reclassification of Labrys portucalensis as a later heterotypic synonym of Labrys neptuniae.</title>
        <authorList>
            <person name="Tancsics A."/>
            <person name="Csepanyi A."/>
        </authorList>
    </citation>
    <scope>NUCLEOTIDE SEQUENCE [LARGE SCALE GENOMIC DNA]</scope>
    <source>
        <strain evidence="2 3">LMG 23412</strain>
    </source>
</reference>
<accession>A0ABV6ZLZ7</accession>
<feature type="non-terminal residue" evidence="2">
    <location>
        <position position="252"/>
    </location>
</feature>
<organism evidence="2 3">
    <name type="scientific">Labrys neptuniae</name>
    <dbReference type="NCBI Taxonomy" id="376174"/>
    <lineage>
        <taxon>Bacteria</taxon>
        <taxon>Pseudomonadati</taxon>
        <taxon>Pseudomonadota</taxon>
        <taxon>Alphaproteobacteria</taxon>
        <taxon>Hyphomicrobiales</taxon>
        <taxon>Xanthobacteraceae</taxon>
        <taxon>Labrys</taxon>
    </lineage>
</organism>
<comment type="caution">
    <text evidence="2">The sequence shown here is derived from an EMBL/GenBank/DDBJ whole genome shotgun (WGS) entry which is preliminary data.</text>
</comment>
<protein>
    <submittedName>
        <fullName evidence="2">ABC transporter permease</fullName>
    </submittedName>
</protein>
<keyword evidence="1" id="KW-0472">Membrane</keyword>
<evidence type="ECO:0000313" key="3">
    <source>
        <dbReference type="Proteomes" id="UP001595190"/>
    </source>
</evidence>
<feature type="transmembrane region" description="Helical" evidence="1">
    <location>
        <begin position="114"/>
        <end position="140"/>
    </location>
</feature>
<feature type="transmembrane region" description="Helical" evidence="1">
    <location>
        <begin position="72"/>
        <end position="94"/>
    </location>
</feature>
<evidence type="ECO:0000256" key="1">
    <source>
        <dbReference type="SAM" id="Phobius"/>
    </source>
</evidence>
<proteinExistence type="predicted"/>
<name>A0ABV6ZLZ7_9HYPH</name>
<dbReference type="RefSeq" id="WP_394313938.1">
    <property type="nucleotide sequence ID" value="NZ_JBHGPK010000017.1"/>
</dbReference>